<protein>
    <submittedName>
        <fullName evidence="1">Uncharacterized protein</fullName>
    </submittedName>
</protein>
<gene>
    <name evidence="1" type="ORF">NEIELOOT_00877</name>
</gene>
<name>D4DP92_NEIEG</name>
<comment type="caution">
    <text evidence="1">The sequence shown here is derived from an EMBL/GenBank/DDBJ whole genome shotgun (WGS) entry which is preliminary data.</text>
</comment>
<dbReference type="AlphaFoldDB" id="D4DP92"/>
<dbReference type="EMBL" id="ADBF01000022">
    <property type="protein sequence ID" value="EFE50380.1"/>
    <property type="molecule type" value="Genomic_DNA"/>
</dbReference>
<evidence type="ECO:0000313" key="2">
    <source>
        <dbReference type="Proteomes" id="UP000005536"/>
    </source>
</evidence>
<dbReference type="Proteomes" id="UP000005536">
    <property type="component" value="Unassembled WGS sequence"/>
</dbReference>
<organism evidence="1 2">
    <name type="scientific">Neisseria elongata subsp. glycolytica ATCC 29315</name>
    <dbReference type="NCBI Taxonomy" id="546263"/>
    <lineage>
        <taxon>Bacteria</taxon>
        <taxon>Pseudomonadati</taxon>
        <taxon>Pseudomonadota</taxon>
        <taxon>Betaproteobacteria</taxon>
        <taxon>Neisseriales</taxon>
        <taxon>Neisseriaceae</taxon>
        <taxon>Neisseria</taxon>
    </lineage>
</organism>
<sequence>MKKRSSEKFSDDLSLSKICSMNLSDSRIRPTPATQIFKN</sequence>
<reference evidence="1 2" key="1">
    <citation type="submission" date="2010-02" db="EMBL/GenBank/DDBJ databases">
        <authorList>
            <person name="Weinstock G."/>
            <person name="Sodergren E."/>
            <person name="Clifton S."/>
            <person name="Fulton L."/>
            <person name="Fulton B."/>
            <person name="Courtney L."/>
            <person name="Fronick C."/>
            <person name="Harrison M."/>
            <person name="Strong C."/>
            <person name="Farmer C."/>
            <person name="Delahaunty K."/>
            <person name="Markovic C."/>
            <person name="Hall O."/>
            <person name="Minx P."/>
            <person name="Tomlinson C."/>
            <person name="Mitreva M."/>
            <person name="Nelson J."/>
            <person name="Hou S."/>
            <person name="Wollam A."/>
            <person name="Pepin K.H."/>
            <person name="Johnson M."/>
            <person name="Bhonagiri V."/>
            <person name="Zhang X."/>
            <person name="Suruliraj S."/>
            <person name="Warren W."/>
            <person name="Chinwalla A."/>
            <person name="Mardis E.R."/>
            <person name="Wilson R.K."/>
        </authorList>
    </citation>
    <scope>NUCLEOTIDE SEQUENCE [LARGE SCALE GENOMIC DNA]</scope>
    <source>
        <strain evidence="1 2">ATCC 29315</strain>
    </source>
</reference>
<evidence type="ECO:0000313" key="1">
    <source>
        <dbReference type="EMBL" id="EFE50380.1"/>
    </source>
</evidence>
<accession>D4DP92</accession>
<proteinExistence type="predicted"/>